<dbReference type="EMBL" id="CAJVCH010558429">
    <property type="protein sequence ID" value="CAG7830997.1"/>
    <property type="molecule type" value="Genomic_DNA"/>
</dbReference>
<sequence>MENYCEVHFARLELKCRRDQNLSPSRMNGNGTFAKFDNNSPFNYSGKERSSGNTRVTMTVTNGPSPTPWKNKYSALTVESTYLFIRLNLQCDKEVTKIWKIGECHFPKFFYYLEQPDVITNMDIT</sequence>
<comment type="caution">
    <text evidence="1">The sequence shown here is derived from an EMBL/GenBank/DDBJ whole genome shotgun (WGS) entry which is preliminary data.</text>
</comment>
<proteinExistence type="predicted"/>
<keyword evidence="2" id="KW-1185">Reference proteome</keyword>
<dbReference type="AlphaFoldDB" id="A0A8J2PWH6"/>
<evidence type="ECO:0000313" key="2">
    <source>
        <dbReference type="Proteomes" id="UP000708208"/>
    </source>
</evidence>
<gene>
    <name evidence="1" type="ORF">AFUS01_LOCUS40761</name>
</gene>
<evidence type="ECO:0000313" key="1">
    <source>
        <dbReference type="EMBL" id="CAG7830997.1"/>
    </source>
</evidence>
<reference evidence="1" key="1">
    <citation type="submission" date="2021-06" db="EMBL/GenBank/DDBJ databases">
        <authorList>
            <person name="Hodson N. C."/>
            <person name="Mongue J. A."/>
            <person name="Jaron S. K."/>
        </authorList>
    </citation>
    <scope>NUCLEOTIDE SEQUENCE</scope>
</reference>
<accession>A0A8J2PWH6</accession>
<protein>
    <submittedName>
        <fullName evidence="1">Uncharacterized protein</fullName>
    </submittedName>
</protein>
<dbReference type="Proteomes" id="UP000708208">
    <property type="component" value="Unassembled WGS sequence"/>
</dbReference>
<organism evidence="1 2">
    <name type="scientific">Allacma fusca</name>
    <dbReference type="NCBI Taxonomy" id="39272"/>
    <lineage>
        <taxon>Eukaryota</taxon>
        <taxon>Metazoa</taxon>
        <taxon>Ecdysozoa</taxon>
        <taxon>Arthropoda</taxon>
        <taxon>Hexapoda</taxon>
        <taxon>Collembola</taxon>
        <taxon>Symphypleona</taxon>
        <taxon>Sminthuridae</taxon>
        <taxon>Allacma</taxon>
    </lineage>
</organism>
<name>A0A8J2PWH6_9HEXA</name>